<feature type="region of interest" description="Disordered" evidence="1">
    <location>
        <begin position="60"/>
        <end position="92"/>
    </location>
</feature>
<dbReference type="EMBL" id="JAGTJR010000001">
    <property type="protein sequence ID" value="KAH7065083.1"/>
    <property type="molecule type" value="Genomic_DNA"/>
</dbReference>
<gene>
    <name evidence="2" type="ORF">B0J12DRAFT_693463</name>
</gene>
<organism evidence="2 3">
    <name type="scientific">Macrophomina phaseolina</name>
    <dbReference type="NCBI Taxonomy" id="35725"/>
    <lineage>
        <taxon>Eukaryota</taxon>
        <taxon>Fungi</taxon>
        <taxon>Dikarya</taxon>
        <taxon>Ascomycota</taxon>
        <taxon>Pezizomycotina</taxon>
        <taxon>Dothideomycetes</taxon>
        <taxon>Dothideomycetes incertae sedis</taxon>
        <taxon>Botryosphaeriales</taxon>
        <taxon>Botryosphaeriaceae</taxon>
        <taxon>Macrophomina</taxon>
    </lineage>
</organism>
<evidence type="ECO:0000313" key="3">
    <source>
        <dbReference type="Proteomes" id="UP000774617"/>
    </source>
</evidence>
<proteinExistence type="predicted"/>
<dbReference type="Proteomes" id="UP000774617">
    <property type="component" value="Unassembled WGS sequence"/>
</dbReference>
<protein>
    <submittedName>
        <fullName evidence="2">Uncharacterized protein</fullName>
    </submittedName>
</protein>
<evidence type="ECO:0000313" key="2">
    <source>
        <dbReference type="EMBL" id="KAH7065083.1"/>
    </source>
</evidence>
<feature type="compositionally biased region" description="Basic residues" evidence="1">
    <location>
        <begin position="70"/>
        <end position="79"/>
    </location>
</feature>
<reference evidence="2 3" key="1">
    <citation type="journal article" date="2021" name="Nat. Commun.">
        <title>Genetic determinants of endophytism in the Arabidopsis root mycobiome.</title>
        <authorList>
            <person name="Mesny F."/>
            <person name="Miyauchi S."/>
            <person name="Thiergart T."/>
            <person name="Pickel B."/>
            <person name="Atanasova L."/>
            <person name="Karlsson M."/>
            <person name="Huettel B."/>
            <person name="Barry K.W."/>
            <person name="Haridas S."/>
            <person name="Chen C."/>
            <person name="Bauer D."/>
            <person name="Andreopoulos W."/>
            <person name="Pangilinan J."/>
            <person name="LaButti K."/>
            <person name="Riley R."/>
            <person name="Lipzen A."/>
            <person name="Clum A."/>
            <person name="Drula E."/>
            <person name="Henrissat B."/>
            <person name="Kohler A."/>
            <person name="Grigoriev I.V."/>
            <person name="Martin F.M."/>
            <person name="Hacquard S."/>
        </authorList>
    </citation>
    <scope>NUCLEOTIDE SEQUENCE [LARGE SCALE GENOMIC DNA]</scope>
    <source>
        <strain evidence="2 3">MPI-SDFR-AT-0080</strain>
    </source>
</reference>
<evidence type="ECO:0000256" key="1">
    <source>
        <dbReference type="SAM" id="MobiDB-lite"/>
    </source>
</evidence>
<comment type="caution">
    <text evidence="2">The sequence shown here is derived from an EMBL/GenBank/DDBJ whole genome shotgun (WGS) entry which is preliminary data.</text>
</comment>
<keyword evidence="3" id="KW-1185">Reference proteome</keyword>
<accession>A0ABQ8GVH5</accession>
<sequence length="116" mass="12868">MQKLANAAQKSFAECSLLLDENRVLFEQNNESNCRKSARSTKVGEAKVMSYAEIVEAQAKRDAKEATARNGKRGRKRKGSAPMLVEAKRTRRSEVEVAEDEIKAMGLGDYCSILSL</sequence>
<name>A0ABQ8GVH5_9PEZI</name>